<dbReference type="InterPro" id="IPR001680">
    <property type="entry name" value="WD40_rpt"/>
</dbReference>
<dbReference type="InterPro" id="IPR053290">
    <property type="entry name" value="TSET_complex_member"/>
</dbReference>
<evidence type="ECO:0000313" key="1">
    <source>
        <dbReference type="EMBL" id="KAK9866096.1"/>
    </source>
</evidence>
<dbReference type="EMBL" id="JALJOV010000190">
    <property type="protein sequence ID" value="KAK9866096.1"/>
    <property type="molecule type" value="Genomic_DNA"/>
</dbReference>
<dbReference type="PANTHER" id="PTHR45521">
    <property type="entry name" value="TSET COMPLEX MEMBER TSTF"/>
    <property type="match status" value="1"/>
</dbReference>
<dbReference type="PANTHER" id="PTHR45521:SF2">
    <property type="entry name" value="TRANSDUCIN_WD40 REPEAT-LIKE SUPERFAMILY PROTEIN"/>
    <property type="match status" value="1"/>
</dbReference>
<reference evidence="1 2" key="1">
    <citation type="journal article" date="2024" name="Nat. Commun.">
        <title>Phylogenomics reveals the evolutionary origins of lichenization in chlorophyte algae.</title>
        <authorList>
            <person name="Puginier C."/>
            <person name="Libourel C."/>
            <person name="Otte J."/>
            <person name="Skaloud P."/>
            <person name="Haon M."/>
            <person name="Grisel S."/>
            <person name="Petersen M."/>
            <person name="Berrin J.G."/>
            <person name="Delaux P.M."/>
            <person name="Dal Grande F."/>
            <person name="Keller J."/>
        </authorList>
    </citation>
    <scope>NUCLEOTIDE SEQUENCE [LARGE SCALE GENOMIC DNA]</scope>
    <source>
        <strain evidence="1 2">SAG 2523</strain>
    </source>
</reference>
<dbReference type="InterPro" id="IPR015943">
    <property type="entry name" value="WD40/YVTN_repeat-like_dom_sf"/>
</dbReference>
<accession>A0AAW1T8M2</accession>
<evidence type="ECO:0000313" key="2">
    <source>
        <dbReference type="Proteomes" id="UP001485043"/>
    </source>
</evidence>
<dbReference type="SMART" id="SM00320">
    <property type="entry name" value="WD40"/>
    <property type="match status" value="3"/>
</dbReference>
<dbReference type="Gene3D" id="2.130.10.10">
    <property type="entry name" value="YVTN repeat-like/Quinoprotein amine dehydrogenase"/>
    <property type="match status" value="1"/>
</dbReference>
<sequence length="425" mass="45450">MDLKAFRPTKEKVKVVEFHAVQPWLAMADVGGAVSIWDWESQQVVMETQLGVADEGPLQDAMLQRLAEKEPQYWGSQLSASMTPPKSVAAGPVRDLRFLDTQTCFWQLALGQSLQHGATTSQGIPHLGRVRGIKGRRWLVIACETKIVFQDLMGGPSKEVPRSIMDGRPSTRIAFTFIHSPSLLGLNEADAAGTSMVTPVMAVGTASGTIYLISVASLQLVARLVGQKSSINALMSIAGKEPGAPEWLISGAADGSMAVWDLSKAPQGADREIAPRHLLPRAHEGPILSMTLFQSVIDTPENPPVRLLTTGDDKKVAAWDLWTWAESARSKPMPKGFATSVVASPRGGAALGAEPPLLMVGDEYAVVFAMFPGGSSMPIANLENVIPAGAKKFPKLYQIAVHPLQPHVVAVGSNTGVSSSPEVWD</sequence>
<keyword evidence="2" id="KW-1185">Reference proteome</keyword>
<dbReference type="SUPFAM" id="SSF50978">
    <property type="entry name" value="WD40 repeat-like"/>
    <property type="match status" value="1"/>
</dbReference>
<proteinExistence type="predicted"/>
<dbReference type="AlphaFoldDB" id="A0AAW1T8M2"/>
<comment type="caution">
    <text evidence="1">The sequence shown here is derived from an EMBL/GenBank/DDBJ whole genome shotgun (WGS) entry which is preliminary data.</text>
</comment>
<name>A0AAW1T8M2_9CHLO</name>
<protein>
    <submittedName>
        <fullName evidence="1">Uncharacterized protein</fullName>
    </submittedName>
</protein>
<dbReference type="InterPro" id="IPR036322">
    <property type="entry name" value="WD40_repeat_dom_sf"/>
</dbReference>
<dbReference type="Proteomes" id="UP001485043">
    <property type="component" value="Unassembled WGS sequence"/>
</dbReference>
<organism evidence="1 2">
    <name type="scientific">Apatococcus fuscideae</name>
    <dbReference type="NCBI Taxonomy" id="2026836"/>
    <lineage>
        <taxon>Eukaryota</taxon>
        <taxon>Viridiplantae</taxon>
        <taxon>Chlorophyta</taxon>
        <taxon>core chlorophytes</taxon>
        <taxon>Trebouxiophyceae</taxon>
        <taxon>Chlorellales</taxon>
        <taxon>Chlorellaceae</taxon>
        <taxon>Apatococcus</taxon>
    </lineage>
</organism>
<gene>
    <name evidence="1" type="ORF">WJX84_005338</name>
</gene>